<evidence type="ECO:0000313" key="8">
    <source>
        <dbReference type="EMBL" id="QGT49881.1"/>
    </source>
</evidence>
<dbReference type="EC" id="2.1.1.72" evidence="1"/>
<dbReference type="Gene3D" id="3.40.50.150">
    <property type="entry name" value="Vaccinia Virus protein VP39"/>
    <property type="match status" value="1"/>
</dbReference>
<dbReference type="PRINTS" id="PR00507">
    <property type="entry name" value="N12N6MTFRASE"/>
</dbReference>
<dbReference type="InterPro" id="IPR051537">
    <property type="entry name" value="DNA_Adenine_Mtase"/>
</dbReference>
<dbReference type="GO" id="GO:0008170">
    <property type="term" value="F:N-methyltransferase activity"/>
    <property type="evidence" value="ECO:0007669"/>
    <property type="project" value="InterPro"/>
</dbReference>
<protein>
    <recommendedName>
        <fullName evidence="1">site-specific DNA-methyltransferase (adenine-specific)</fullName>
        <ecNumber evidence="1">2.1.1.72</ecNumber>
    </recommendedName>
</protein>
<dbReference type="InterPro" id="IPR003356">
    <property type="entry name" value="DNA_methylase_A-5"/>
</dbReference>
<sequence>MVRADKGISPSVEICLQNLGYQVADWSPNRKDFMPELKQVLSTASKKQNGNEGIPDRIFIDESKNLLIIVEEKPFVKDHDNPDIEKGAISGIKWYISRFLNNNLNISIKNFYDNWKILGIAVSGDLQQEYGHKFTCFCLEDQNIKLLPHVTNFMTEEQFLAIFNTLDEEKAVASVSESSKKINNLLRSINSQKRPIVLSALMICLHNNNGKNDFKNCYKTYDDYTVANSIITTAKRILNSEGVPTEKIQILEKELSFLEIDPILTTKPILKEILKELDTSVIPLFKNGFATTSNYDIIGRFYEEFLKYAGVSNVKKGIVLTPRHITTLFTELIDLKENDKILDLCCGTGAFLIAGMNAIINKIERSERSDKIDAIAKVKSNQLLGFEVDPTMYICALSNMLFRGDGKSSIHHMDSINGSGVQSLLDEFKATVGFINPPYSGKENATDPTPKEITFLTKLLDNCSRYGIIIAPLSTYFKDDSVRENILKKHTLKAVINMPSDLFQPNASTHTAIAVFETHRAFDYENDEVLFYDLREDGFVLAKNKGRTDVYNKWQSIKQKFLEEYKHPDKYVNDITILKTKIKKNDEWSIYAFAKTDYSTLSRDNFVDSIKQYLVFKAKESQDMLNNDTDEISTLEMLSQYYGASNE</sequence>
<name>A0A650EKW5_9BACT</name>
<comment type="catalytic activity">
    <reaction evidence="6">
        <text>a 2'-deoxyadenosine in DNA + S-adenosyl-L-methionine = an N(6)-methyl-2'-deoxyadenosine in DNA + S-adenosyl-L-homocysteine + H(+)</text>
        <dbReference type="Rhea" id="RHEA:15197"/>
        <dbReference type="Rhea" id="RHEA-COMP:12418"/>
        <dbReference type="Rhea" id="RHEA-COMP:12419"/>
        <dbReference type="ChEBI" id="CHEBI:15378"/>
        <dbReference type="ChEBI" id="CHEBI:57856"/>
        <dbReference type="ChEBI" id="CHEBI:59789"/>
        <dbReference type="ChEBI" id="CHEBI:90615"/>
        <dbReference type="ChEBI" id="CHEBI:90616"/>
        <dbReference type="EC" id="2.1.1.72"/>
    </reaction>
</comment>
<gene>
    <name evidence="8" type="ORF">Melaina855_2680</name>
</gene>
<dbReference type="AlphaFoldDB" id="A0A650EKW5"/>
<dbReference type="SUPFAM" id="SSF53335">
    <property type="entry name" value="S-adenosyl-L-methionine-dependent methyltransferases"/>
    <property type="match status" value="1"/>
</dbReference>
<reference evidence="8" key="1">
    <citation type="journal article" date="2020" name="J. ISSAAS">
        <title>Lactobacilli and other gastrointestinal microbiota of Peromyscus leucopus, reservoir host for agents of Lyme disease and other zoonoses in North America.</title>
        <authorList>
            <person name="Milovic A."/>
            <person name="Bassam K."/>
            <person name="Shao H."/>
            <person name="Chatzistamou I."/>
            <person name="Tufts D.M."/>
            <person name="Diuk-Wasser M."/>
            <person name="Barbour A.G."/>
        </authorList>
    </citation>
    <scope>NUCLEOTIDE SEQUENCE</scope>
    <source>
        <strain evidence="8">LL20</strain>
    </source>
</reference>
<evidence type="ECO:0000256" key="6">
    <source>
        <dbReference type="ARBA" id="ARBA00047942"/>
    </source>
</evidence>
<dbReference type="Pfam" id="PF02384">
    <property type="entry name" value="N6_Mtase"/>
    <property type="match status" value="1"/>
</dbReference>
<accession>A0A650EKW5</accession>
<proteinExistence type="predicted"/>
<organism evidence="8">
    <name type="scientific">uncultured Candidatus Melainabacteria bacterium</name>
    <dbReference type="NCBI Taxonomy" id="2682970"/>
    <lineage>
        <taxon>Bacteria</taxon>
        <taxon>Bacillati</taxon>
        <taxon>Candidatus Melainabacteria</taxon>
        <taxon>environmental samples</taxon>
    </lineage>
</organism>
<evidence type="ECO:0000256" key="2">
    <source>
        <dbReference type="ARBA" id="ARBA00022603"/>
    </source>
</evidence>
<evidence type="ECO:0000256" key="5">
    <source>
        <dbReference type="ARBA" id="ARBA00022747"/>
    </source>
</evidence>
<evidence type="ECO:0000256" key="3">
    <source>
        <dbReference type="ARBA" id="ARBA00022679"/>
    </source>
</evidence>
<dbReference type="InterPro" id="IPR029063">
    <property type="entry name" value="SAM-dependent_MTases_sf"/>
</dbReference>
<evidence type="ECO:0000259" key="7">
    <source>
        <dbReference type="Pfam" id="PF02384"/>
    </source>
</evidence>
<dbReference type="EMBL" id="MN577570">
    <property type="protein sequence ID" value="QGT49881.1"/>
    <property type="molecule type" value="Genomic_DNA"/>
</dbReference>
<dbReference type="GO" id="GO:0032259">
    <property type="term" value="P:methylation"/>
    <property type="evidence" value="ECO:0007669"/>
    <property type="project" value="UniProtKB-KW"/>
</dbReference>
<keyword evidence="4" id="KW-0949">S-adenosyl-L-methionine</keyword>
<dbReference type="GO" id="GO:0009007">
    <property type="term" value="F:site-specific DNA-methyltransferase (adenine-specific) activity"/>
    <property type="evidence" value="ECO:0007669"/>
    <property type="project" value="UniProtKB-EC"/>
</dbReference>
<dbReference type="PANTHER" id="PTHR42933">
    <property type="entry name" value="SLR6095 PROTEIN"/>
    <property type="match status" value="1"/>
</dbReference>
<evidence type="ECO:0000256" key="4">
    <source>
        <dbReference type="ARBA" id="ARBA00022691"/>
    </source>
</evidence>
<keyword evidence="5" id="KW-0680">Restriction system</keyword>
<feature type="domain" description="DNA methylase adenine-specific" evidence="7">
    <location>
        <begin position="294"/>
        <end position="586"/>
    </location>
</feature>
<keyword evidence="2" id="KW-0489">Methyltransferase</keyword>
<evidence type="ECO:0000256" key="1">
    <source>
        <dbReference type="ARBA" id="ARBA00011900"/>
    </source>
</evidence>
<dbReference type="PANTHER" id="PTHR42933:SF1">
    <property type="entry name" value="SITE-SPECIFIC DNA-METHYLTRANSFERASE (ADENINE-SPECIFIC)"/>
    <property type="match status" value="1"/>
</dbReference>
<dbReference type="GO" id="GO:0009307">
    <property type="term" value="P:DNA restriction-modification system"/>
    <property type="evidence" value="ECO:0007669"/>
    <property type="project" value="UniProtKB-KW"/>
</dbReference>
<keyword evidence="3" id="KW-0808">Transferase</keyword>
<dbReference type="GO" id="GO:0003677">
    <property type="term" value="F:DNA binding"/>
    <property type="evidence" value="ECO:0007669"/>
    <property type="project" value="InterPro"/>
</dbReference>